<protein>
    <submittedName>
        <fullName evidence="2">DUF2577 domain-containing protein</fullName>
    </submittedName>
</protein>
<comment type="caution">
    <text evidence="1">The sequence shown here is derived from an EMBL/GenBank/DDBJ whole genome shotgun (WGS) entry which is preliminary data.</text>
</comment>
<reference evidence="1" key="2">
    <citation type="submission" date="2016-01" db="EMBL/GenBank/DDBJ databases">
        <authorList>
            <person name="McClelland M."/>
            <person name="Jain A."/>
            <person name="Saraogi P."/>
            <person name="Mendelson R."/>
            <person name="Westerman R."/>
            <person name="SanMiguel P."/>
            <person name="Csonka L."/>
        </authorList>
    </citation>
    <scope>NUCLEOTIDE SEQUENCE</scope>
    <source>
        <strain evidence="1">M63</strain>
    </source>
</reference>
<accession>A0A161S5Z6</accession>
<proteinExistence type="predicted"/>
<dbReference type="EMBL" id="PYHP01000007">
    <property type="protein sequence ID" value="PUA40779.1"/>
    <property type="molecule type" value="Genomic_DNA"/>
</dbReference>
<dbReference type="Proteomes" id="UP000244184">
    <property type="component" value="Unassembled WGS sequence"/>
</dbReference>
<evidence type="ECO:0000313" key="3">
    <source>
        <dbReference type="Proteomes" id="UP000076563"/>
    </source>
</evidence>
<dbReference type="Proteomes" id="UP000076563">
    <property type="component" value="Unassembled WGS sequence"/>
</dbReference>
<dbReference type="Pfam" id="PF10844">
    <property type="entry name" value="DUF2577"/>
    <property type="match status" value="1"/>
</dbReference>
<dbReference type="AlphaFoldDB" id="A0A161S5Z6"/>
<sequence length="122" mass="13278">MDSPFKQLASLLDTRISGHTSQAVAGLQAEMGTMTTSGLKLDSYKYEIQDYMTADWRVELELPAFSLTGTINGGGSAKIDFETARIPDVKIHFKEGLQPGDRVLVQPVNNGSDFVVLCKVVV</sequence>
<dbReference type="EMBL" id="LQRA01000048">
    <property type="protein sequence ID" value="KZE80314.1"/>
    <property type="molecule type" value="Genomic_DNA"/>
</dbReference>
<evidence type="ECO:0000313" key="4">
    <source>
        <dbReference type="Proteomes" id="UP000244184"/>
    </source>
</evidence>
<reference evidence="2 4" key="3">
    <citation type="submission" date="2018-03" db="EMBL/GenBank/DDBJ databases">
        <title>Genome sequence of Paenibacillus elgii strain AC13 an antimicrobial compound producing bacteria.</title>
        <authorList>
            <person name="Kurokawa A.S."/>
            <person name="Araujo J.F."/>
            <person name="Costa R.A."/>
            <person name="Ortega D.B."/>
            <person name="Pires A.S."/>
            <person name="Pappas G.J.Jr."/>
            <person name="Franco O.L."/>
            <person name="Barreto C."/>
            <person name="Magalhaes B.S."/>
            <person name="Kruger R.H."/>
        </authorList>
    </citation>
    <scope>NUCLEOTIDE SEQUENCE [LARGE SCALE GENOMIC DNA]</scope>
    <source>
        <strain evidence="2 4">AC13</strain>
    </source>
</reference>
<evidence type="ECO:0000313" key="2">
    <source>
        <dbReference type="EMBL" id="PUA40779.1"/>
    </source>
</evidence>
<evidence type="ECO:0000313" key="1">
    <source>
        <dbReference type="EMBL" id="KZE80314.1"/>
    </source>
</evidence>
<name>A0A161S5Z6_9BACL</name>
<keyword evidence="3" id="KW-1185">Reference proteome</keyword>
<dbReference type="RefSeq" id="WP_063179998.1">
    <property type="nucleotide sequence ID" value="NZ_BTYA01000002.1"/>
</dbReference>
<dbReference type="InterPro" id="IPR022555">
    <property type="entry name" value="DUF2577"/>
</dbReference>
<reference evidence="3" key="1">
    <citation type="submission" date="2016-01" db="EMBL/GenBank/DDBJ databases">
        <title>Draft genome of Chromobacterium sp. F49.</title>
        <authorList>
            <person name="Hong K.W."/>
        </authorList>
    </citation>
    <scope>NUCLEOTIDE SEQUENCE [LARGE SCALE GENOMIC DNA]</scope>
    <source>
        <strain evidence="3">M63</strain>
    </source>
</reference>
<organism evidence="1 3">
    <name type="scientific">Paenibacillus elgii</name>
    <dbReference type="NCBI Taxonomy" id="189691"/>
    <lineage>
        <taxon>Bacteria</taxon>
        <taxon>Bacillati</taxon>
        <taxon>Bacillota</taxon>
        <taxon>Bacilli</taxon>
        <taxon>Bacillales</taxon>
        <taxon>Paenibacillaceae</taxon>
        <taxon>Paenibacillus</taxon>
    </lineage>
</organism>
<gene>
    <name evidence="1" type="ORF">AV654_12435</name>
    <name evidence="2" type="ORF">C8Z91_02825</name>
</gene>